<dbReference type="GO" id="GO:0016020">
    <property type="term" value="C:membrane"/>
    <property type="evidence" value="ECO:0007669"/>
    <property type="project" value="UniProtKB-SubCell"/>
</dbReference>
<keyword evidence="7 9" id="KW-0472">Membrane</keyword>
<evidence type="ECO:0000256" key="5">
    <source>
        <dbReference type="ARBA" id="ARBA00022970"/>
    </source>
</evidence>
<keyword evidence="5" id="KW-0029">Amino-acid transport</keyword>
<evidence type="ECO:0000256" key="1">
    <source>
        <dbReference type="ARBA" id="ARBA00004167"/>
    </source>
</evidence>
<comment type="similarity">
    <text evidence="2">Belongs to the GLUTAMINE DUMPER 1 (TC 9.B.60) family.</text>
</comment>
<dbReference type="EMBL" id="PKPP01003329">
    <property type="protein sequence ID" value="PWA69961.1"/>
    <property type="molecule type" value="Genomic_DNA"/>
</dbReference>
<protein>
    <submittedName>
        <fullName evidence="11">Protein GLUTAMINE DUMPER 5</fullName>
    </submittedName>
</protein>
<keyword evidence="12" id="KW-1185">Reference proteome</keyword>
<evidence type="ECO:0000256" key="4">
    <source>
        <dbReference type="ARBA" id="ARBA00022692"/>
    </source>
</evidence>
<dbReference type="STRING" id="35608.A0A2U1N8Z4"/>
<dbReference type="GO" id="GO:0006865">
    <property type="term" value="P:amino acid transport"/>
    <property type="evidence" value="ECO:0007669"/>
    <property type="project" value="UniProtKB-KW"/>
</dbReference>
<gene>
    <name evidence="11" type="ORF">CTI12_AA201620</name>
    <name evidence="10" type="ORF">CTI12_AA566110</name>
</gene>
<feature type="transmembrane region" description="Helical" evidence="9">
    <location>
        <begin position="20"/>
        <end position="44"/>
    </location>
</feature>
<evidence type="ECO:0000313" key="10">
    <source>
        <dbReference type="EMBL" id="PWA40084.1"/>
    </source>
</evidence>
<dbReference type="EMBL" id="PKPP01014074">
    <property type="protein sequence ID" value="PWA40084.1"/>
    <property type="molecule type" value="Genomic_DNA"/>
</dbReference>
<dbReference type="InterPro" id="IPR040359">
    <property type="entry name" value="GDU"/>
</dbReference>
<evidence type="ECO:0000313" key="11">
    <source>
        <dbReference type="EMBL" id="PWA69961.1"/>
    </source>
</evidence>
<organism evidence="11 12">
    <name type="scientific">Artemisia annua</name>
    <name type="common">Sweet wormwood</name>
    <dbReference type="NCBI Taxonomy" id="35608"/>
    <lineage>
        <taxon>Eukaryota</taxon>
        <taxon>Viridiplantae</taxon>
        <taxon>Streptophyta</taxon>
        <taxon>Embryophyta</taxon>
        <taxon>Tracheophyta</taxon>
        <taxon>Spermatophyta</taxon>
        <taxon>Magnoliopsida</taxon>
        <taxon>eudicotyledons</taxon>
        <taxon>Gunneridae</taxon>
        <taxon>Pentapetalae</taxon>
        <taxon>asterids</taxon>
        <taxon>campanulids</taxon>
        <taxon>Asterales</taxon>
        <taxon>Asteraceae</taxon>
        <taxon>Asteroideae</taxon>
        <taxon>Anthemideae</taxon>
        <taxon>Artemisiinae</taxon>
        <taxon>Artemisia</taxon>
    </lineage>
</organism>
<evidence type="ECO:0000313" key="12">
    <source>
        <dbReference type="Proteomes" id="UP000245207"/>
    </source>
</evidence>
<evidence type="ECO:0000256" key="9">
    <source>
        <dbReference type="SAM" id="Phobius"/>
    </source>
</evidence>
<evidence type="ECO:0000256" key="6">
    <source>
        <dbReference type="ARBA" id="ARBA00022989"/>
    </source>
</evidence>
<dbReference type="Proteomes" id="UP000245207">
    <property type="component" value="Unassembled WGS sequence"/>
</dbReference>
<evidence type="ECO:0000256" key="7">
    <source>
        <dbReference type="ARBA" id="ARBA00023136"/>
    </source>
</evidence>
<accession>A0A2U1N8Z4</accession>
<comment type="subcellular location">
    <subcellularLocation>
        <location evidence="1">Membrane</location>
        <topology evidence="1">Single-pass membrane protein</topology>
    </subcellularLocation>
</comment>
<keyword evidence="3" id="KW-0813">Transport</keyword>
<dbReference type="PANTHER" id="PTHR33228:SF77">
    <property type="entry name" value="PROTEIN GLUTAMINE DUMPER 2"/>
    <property type="match status" value="1"/>
</dbReference>
<feature type="region of interest" description="Disordered" evidence="8">
    <location>
        <begin position="50"/>
        <end position="86"/>
    </location>
</feature>
<keyword evidence="4 9" id="KW-0812">Transmembrane</keyword>
<evidence type="ECO:0000256" key="3">
    <source>
        <dbReference type="ARBA" id="ARBA00022448"/>
    </source>
</evidence>
<comment type="caution">
    <text evidence="11">The sequence shown here is derived from an EMBL/GenBank/DDBJ whole genome shotgun (WGS) entry which is preliminary data.</text>
</comment>
<proteinExistence type="inferred from homology"/>
<reference evidence="11 12" key="1">
    <citation type="journal article" date="2018" name="Mol. Plant">
        <title>The genome of Artemisia annua provides insight into the evolution of Asteraceae family and artemisinin biosynthesis.</title>
        <authorList>
            <person name="Shen Q."/>
            <person name="Zhang L."/>
            <person name="Liao Z."/>
            <person name="Wang S."/>
            <person name="Yan T."/>
            <person name="Shi P."/>
            <person name="Liu M."/>
            <person name="Fu X."/>
            <person name="Pan Q."/>
            <person name="Wang Y."/>
            <person name="Lv Z."/>
            <person name="Lu X."/>
            <person name="Zhang F."/>
            <person name="Jiang W."/>
            <person name="Ma Y."/>
            <person name="Chen M."/>
            <person name="Hao X."/>
            <person name="Li L."/>
            <person name="Tang Y."/>
            <person name="Lv G."/>
            <person name="Zhou Y."/>
            <person name="Sun X."/>
            <person name="Brodelius P.E."/>
            <person name="Rose J.K.C."/>
            <person name="Tang K."/>
        </authorList>
    </citation>
    <scope>NUCLEOTIDE SEQUENCE [LARGE SCALE GENOMIC DNA]</scope>
    <source>
        <strain evidence="12">cv. Huhao1</strain>
        <tissue evidence="11">Leaf</tissue>
    </source>
</reference>
<keyword evidence="6 9" id="KW-1133">Transmembrane helix</keyword>
<dbReference type="PANTHER" id="PTHR33228">
    <property type="entry name" value="PROTEIN GLUTAMINE DUMPER 4-RELATED"/>
    <property type="match status" value="1"/>
</dbReference>
<evidence type="ECO:0000256" key="2">
    <source>
        <dbReference type="ARBA" id="ARBA00009977"/>
    </source>
</evidence>
<dbReference type="AlphaFoldDB" id="A0A2U1N8Z4"/>
<dbReference type="OrthoDB" id="1930784at2759"/>
<feature type="compositionally biased region" description="Polar residues" evidence="8">
    <location>
        <begin position="74"/>
        <end position="86"/>
    </location>
</feature>
<evidence type="ECO:0000256" key="8">
    <source>
        <dbReference type="SAM" id="MobiDB-lite"/>
    </source>
</evidence>
<sequence>MKGTAPMTPSPWHTPVPYFFGGLAFVMGLIAFALLVLACSYWNLAHEDSDVRDKSPTLEEEMATEGSEKEESSNHLQVTNLVNHEA</sequence>
<dbReference type="GO" id="GO:0080143">
    <property type="term" value="P:regulation of amino acid export"/>
    <property type="evidence" value="ECO:0007669"/>
    <property type="project" value="InterPro"/>
</dbReference>
<name>A0A2U1N8Z4_ARTAN</name>